<name>A0A9P5T6H7_9AGAM</name>
<dbReference type="PROSITE" id="PS51396">
    <property type="entry name" value="PUL"/>
    <property type="match status" value="1"/>
</dbReference>
<reference evidence="8" key="1">
    <citation type="submission" date="2019-10" db="EMBL/GenBank/DDBJ databases">
        <authorList>
            <consortium name="DOE Joint Genome Institute"/>
            <person name="Kuo A."/>
            <person name="Miyauchi S."/>
            <person name="Kiss E."/>
            <person name="Drula E."/>
            <person name="Kohler A."/>
            <person name="Sanchez-Garcia M."/>
            <person name="Andreopoulos B."/>
            <person name="Barry K.W."/>
            <person name="Bonito G."/>
            <person name="Buee M."/>
            <person name="Carver A."/>
            <person name="Chen C."/>
            <person name="Cichocki N."/>
            <person name="Clum A."/>
            <person name="Culley D."/>
            <person name="Crous P.W."/>
            <person name="Fauchery L."/>
            <person name="Girlanda M."/>
            <person name="Hayes R."/>
            <person name="Keri Z."/>
            <person name="LaButti K."/>
            <person name="Lipzen A."/>
            <person name="Lombard V."/>
            <person name="Magnuson J."/>
            <person name="Maillard F."/>
            <person name="Morin E."/>
            <person name="Murat C."/>
            <person name="Nolan M."/>
            <person name="Ohm R."/>
            <person name="Pangilinan J."/>
            <person name="Pereira M."/>
            <person name="Perotto S."/>
            <person name="Peter M."/>
            <person name="Riley R."/>
            <person name="Sitrit Y."/>
            <person name="Stielow B."/>
            <person name="Szollosi G."/>
            <person name="Zifcakova L."/>
            <person name="Stursova M."/>
            <person name="Spatafora J.W."/>
            <person name="Tedersoo L."/>
            <person name="Vaario L.-M."/>
            <person name="Yamada A."/>
            <person name="Yan M."/>
            <person name="Wang P."/>
            <person name="Xu J."/>
            <person name="Bruns T."/>
            <person name="Baldrian P."/>
            <person name="Vilgalys R."/>
            <person name="Henrissat B."/>
            <person name="Grigoriev I.V."/>
            <person name="Hibbett D."/>
            <person name="Nagy L.G."/>
            <person name="Martin F.M."/>
        </authorList>
    </citation>
    <scope>NUCLEOTIDE SEQUENCE</scope>
    <source>
        <strain evidence="8">Prilba</strain>
    </source>
</reference>
<dbReference type="InterPro" id="IPR042266">
    <property type="entry name" value="PPPDE_sf"/>
</dbReference>
<dbReference type="InterPro" id="IPR036249">
    <property type="entry name" value="Thioredoxin-like_sf"/>
</dbReference>
<dbReference type="Pfam" id="PF05903">
    <property type="entry name" value="Peptidase_C97"/>
    <property type="match status" value="1"/>
</dbReference>
<feature type="domain" description="PPPDE" evidence="7">
    <location>
        <begin position="46"/>
        <end position="186"/>
    </location>
</feature>
<evidence type="ECO:0000256" key="1">
    <source>
        <dbReference type="ARBA" id="ARBA00008140"/>
    </source>
</evidence>
<accession>A0A9P5T6H7</accession>
<evidence type="ECO:0000313" key="9">
    <source>
        <dbReference type="Proteomes" id="UP000759537"/>
    </source>
</evidence>
<dbReference type="InterPro" id="IPR008580">
    <property type="entry name" value="PPPDE_dom"/>
</dbReference>
<evidence type="ECO:0000259" key="5">
    <source>
        <dbReference type="PROSITE" id="PS51352"/>
    </source>
</evidence>
<feature type="domain" description="PUL" evidence="6">
    <location>
        <begin position="381"/>
        <end position="673"/>
    </location>
</feature>
<dbReference type="Gene3D" id="3.90.1720.30">
    <property type="entry name" value="PPPDE domains"/>
    <property type="match status" value="1"/>
</dbReference>
<evidence type="ECO:0000256" key="2">
    <source>
        <dbReference type="ARBA" id="ARBA00022670"/>
    </source>
</evidence>
<dbReference type="Gene3D" id="3.40.30.10">
    <property type="entry name" value="Glutaredoxin"/>
    <property type="match status" value="1"/>
</dbReference>
<dbReference type="GO" id="GO:0008233">
    <property type="term" value="F:peptidase activity"/>
    <property type="evidence" value="ECO:0007669"/>
    <property type="project" value="UniProtKB-KW"/>
</dbReference>
<sequence length="684" mass="74297">MTKEGRRHWPGCSRRTRHPTYAFMYCTAAYIFRSSLQQHSTIDMSSPVKLYVYDLSNGMVRAMSTQLIGRQIDGIWHTSVVVFNKEIFYGRGIEMTTPGQSHHGQPLQVIDMGETALDEQIFEEYLVEMRDHYTADKYHLLDFNCNSFTNDCIGFLTGGSIPSWIKDLPADFLSTPLGAALRPTIDAMFGQRSTTTTTTTPPVQPQQPTTTTAPPSSSSLLQAISNRATGPPPDSGYSTPSTSAAAGALGNGPIHPSTNPASFHSLLGSHRAIVAMFTSATCPPCRMIEPVFEELARSKGQSQSQQQVAFVKVDLGVGMGSMVAREYGVSATPTFGFFLDGKKIHELKGVNAPELRTQVDLLLYQAFPPHPHVSLDLPSISAVSTEPILFTQVPTFDTVHDKLVSFVDGVPSLANPGKIKEDLAQEIFPWLKQRYVEKSKAPTSPAVVAAFGRTITALVANLPAASMFPLFDVWRLAILEPTIAQVTLTPLVKALTANSESVSTSPRATLLTLLRLTTNVLGTSLTRSLLSPGAQEARAALTSVLVQTLLHQDRLVRVAAASLAFNVGAWVQKGRVARIKGQEVVDGIRADEEDGEWEVELVSAVAEALAGEEESEDAVHRLTATLAFLIRLSPFYEDQLVPLLSVLQVGETLKGKLAEDGKLKVWKNEVRALVGEVADRLCSA</sequence>
<protein>
    <submittedName>
        <fullName evidence="8">DUF862-domain-containing protein</fullName>
    </submittedName>
</protein>
<organism evidence="8 9">
    <name type="scientific">Russula ochroleuca</name>
    <dbReference type="NCBI Taxonomy" id="152965"/>
    <lineage>
        <taxon>Eukaryota</taxon>
        <taxon>Fungi</taxon>
        <taxon>Dikarya</taxon>
        <taxon>Basidiomycota</taxon>
        <taxon>Agaricomycotina</taxon>
        <taxon>Agaricomycetes</taxon>
        <taxon>Russulales</taxon>
        <taxon>Russulaceae</taxon>
        <taxon>Russula</taxon>
    </lineage>
</organism>
<dbReference type="CDD" id="cd02947">
    <property type="entry name" value="TRX_family"/>
    <property type="match status" value="1"/>
</dbReference>
<dbReference type="GO" id="GO:0006508">
    <property type="term" value="P:proteolysis"/>
    <property type="evidence" value="ECO:0007669"/>
    <property type="project" value="UniProtKB-KW"/>
</dbReference>
<gene>
    <name evidence="8" type="ORF">DFH94DRAFT_98165</name>
</gene>
<dbReference type="PANTHER" id="PTHR12378">
    <property type="entry name" value="DESUMOYLATING ISOPEPTIDASE"/>
    <property type="match status" value="1"/>
</dbReference>
<dbReference type="PROSITE" id="PS51858">
    <property type="entry name" value="PPPDE"/>
    <property type="match status" value="1"/>
</dbReference>
<dbReference type="EMBL" id="WHVB01000014">
    <property type="protein sequence ID" value="KAF8476575.1"/>
    <property type="molecule type" value="Genomic_DNA"/>
</dbReference>
<proteinExistence type="inferred from homology"/>
<dbReference type="OrthoDB" id="21221at2759"/>
<dbReference type="PANTHER" id="PTHR12378:SF7">
    <property type="entry name" value="DESUMOYLATING ISOPEPTIDASE 1"/>
    <property type="match status" value="1"/>
</dbReference>
<dbReference type="InterPro" id="IPR013535">
    <property type="entry name" value="PUL_dom"/>
</dbReference>
<dbReference type="Pfam" id="PF00085">
    <property type="entry name" value="Thioredoxin"/>
    <property type="match status" value="1"/>
</dbReference>
<dbReference type="GO" id="GO:0070646">
    <property type="term" value="P:protein modification by small protein removal"/>
    <property type="evidence" value="ECO:0007669"/>
    <property type="project" value="TreeGrafter"/>
</dbReference>
<dbReference type="AlphaFoldDB" id="A0A9P5T6H7"/>
<evidence type="ECO:0000256" key="3">
    <source>
        <dbReference type="ARBA" id="ARBA00022801"/>
    </source>
</evidence>
<comment type="caution">
    <text evidence="8">The sequence shown here is derived from an EMBL/GenBank/DDBJ whole genome shotgun (WGS) entry which is preliminary data.</text>
</comment>
<evidence type="ECO:0000256" key="4">
    <source>
        <dbReference type="SAM" id="MobiDB-lite"/>
    </source>
</evidence>
<keyword evidence="9" id="KW-1185">Reference proteome</keyword>
<dbReference type="InterPro" id="IPR011989">
    <property type="entry name" value="ARM-like"/>
</dbReference>
<dbReference type="InterPro" id="IPR013766">
    <property type="entry name" value="Thioredoxin_domain"/>
</dbReference>
<dbReference type="Proteomes" id="UP000759537">
    <property type="component" value="Unassembled WGS sequence"/>
</dbReference>
<keyword evidence="2" id="KW-0645">Protease</keyword>
<reference evidence="8" key="2">
    <citation type="journal article" date="2020" name="Nat. Commun.">
        <title>Large-scale genome sequencing of mycorrhizal fungi provides insights into the early evolution of symbiotic traits.</title>
        <authorList>
            <person name="Miyauchi S."/>
            <person name="Kiss E."/>
            <person name="Kuo A."/>
            <person name="Drula E."/>
            <person name="Kohler A."/>
            <person name="Sanchez-Garcia M."/>
            <person name="Morin E."/>
            <person name="Andreopoulos B."/>
            <person name="Barry K.W."/>
            <person name="Bonito G."/>
            <person name="Buee M."/>
            <person name="Carver A."/>
            <person name="Chen C."/>
            <person name="Cichocki N."/>
            <person name="Clum A."/>
            <person name="Culley D."/>
            <person name="Crous P.W."/>
            <person name="Fauchery L."/>
            <person name="Girlanda M."/>
            <person name="Hayes R.D."/>
            <person name="Keri Z."/>
            <person name="LaButti K."/>
            <person name="Lipzen A."/>
            <person name="Lombard V."/>
            <person name="Magnuson J."/>
            <person name="Maillard F."/>
            <person name="Murat C."/>
            <person name="Nolan M."/>
            <person name="Ohm R.A."/>
            <person name="Pangilinan J."/>
            <person name="Pereira M.F."/>
            <person name="Perotto S."/>
            <person name="Peter M."/>
            <person name="Pfister S."/>
            <person name="Riley R."/>
            <person name="Sitrit Y."/>
            <person name="Stielow J.B."/>
            <person name="Szollosi G."/>
            <person name="Zifcakova L."/>
            <person name="Stursova M."/>
            <person name="Spatafora J.W."/>
            <person name="Tedersoo L."/>
            <person name="Vaario L.M."/>
            <person name="Yamada A."/>
            <person name="Yan M."/>
            <person name="Wang P."/>
            <person name="Xu J."/>
            <person name="Bruns T."/>
            <person name="Baldrian P."/>
            <person name="Vilgalys R."/>
            <person name="Dunand C."/>
            <person name="Henrissat B."/>
            <person name="Grigoriev I.V."/>
            <person name="Hibbett D."/>
            <person name="Nagy L.G."/>
            <person name="Martin F.M."/>
        </authorList>
    </citation>
    <scope>NUCLEOTIDE SEQUENCE</scope>
    <source>
        <strain evidence="8">Prilba</strain>
    </source>
</reference>
<dbReference type="SUPFAM" id="SSF52833">
    <property type="entry name" value="Thioredoxin-like"/>
    <property type="match status" value="1"/>
</dbReference>
<dbReference type="PROSITE" id="PS51352">
    <property type="entry name" value="THIOREDOXIN_2"/>
    <property type="match status" value="1"/>
</dbReference>
<feature type="domain" description="Thioredoxin" evidence="5">
    <location>
        <begin position="233"/>
        <end position="364"/>
    </location>
</feature>
<feature type="region of interest" description="Disordered" evidence="4">
    <location>
        <begin position="193"/>
        <end position="256"/>
    </location>
</feature>
<dbReference type="Pfam" id="PF08324">
    <property type="entry name" value="PUL"/>
    <property type="match status" value="1"/>
</dbReference>
<keyword evidence="3" id="KW-0378">Hydrolase</keyword>
<evidence type="ECO:0000259" key="7">
    <source>
        <dbReference type="PROSITE" id="PS51858"/>
    </source>
</evidence>
<evidence type="ECO:0000313" key="8">
    <source>
        <dbReference type="EMBL" id="KAF8476575.1"/>
    </source>
</evidence>
<dbReference type="PROSITE" id="PS00194">
    <property type="entry name" value="THIOREDOXIN_1"/>
    <property type="match status" value="1"/>
</dbReference>
<comment type="similarity">
    <text evidence="1">Belongs to the DeSI family.</text>
</comment>
<dbReference type="SMART" id="SM01179">
    <property type="entry name" value="DUF862"/>
    <property type="match status" value="1"/>
</dbReference>
<feature type="compositionally biased region" description="Low complexity" evidence="4">
    <location>
        <begin position="193"/>
        <end position="219"/>
    </location>
</feature>
<dbReference type="Gene3D" id="1.25.10.10">
    <property type="entry name" value="Leucine-rich Repeat Variant"/>
    <property type="match status" value="1"/>
</dbReference>
<dbReference type="InterPro" id="IPR017937">
    <property type="entry name" value="Thioredoxin_CS"/>
</dbReference>
<evidence type="ECO:0000259" key="6">
    <source>
        <dbReference type="PROSITE" id="PS51396"/>
    </source>
</evidence>